<evidence type="ECO:0000313" key="6">
    <source>
        <dbReference type="Proteomes" id="UP000024329"/>
    </source>
</evidence>
<dbReference type="RefSeq" id="WP_036530825.1">
    <property type="nucleotide sequence ID" value="NZ_CP128491.1"/>
</dbReference>
<dbReference type="KEGG" id="nre:BES08_20130"/>
<reference evidence="4" key="2">
    <citation type="submission" date="2016-08" db="EMBL/GenBank/DDBJ databases">
        <authorList>
            <person name="Seilhamer J.J."/>
        </authorList>
    </citation>
    <scope>NUCLEOTIDE SEQUENCE [LARGE SCALE GENOMIC DNA]</scope>
    <source>
        <strain evidence="4">SA1</strain>
        <plasmid evidence="4">pSA1</plasmid>
    </source>
</reference>
<dbReference type="PANTHER" id="PTHR37944:SF1">
    <property type="entry name" value="PORIN B"/>
    <property type="match status" value="1"/>
</dbReference>
<dbReference type="PANTHER" id="PTHR37944">
    <property type="entry name" value="PORIN B"/>
    <property type="match status" value="1"/>
</dbReference>
<evidence type="ECO:0000313" key="4">
    <source>
        <dbReference type="EMBL" id="AOR79188.1"/>
    </source>
</evidence>
<geneLocation type="plasmid" evidence="4 7">
    <name>pSA1</name>
</geneLocation>
<dbReference type="EMBL" id="CP017076">
    <property type="protein sequence ID" value="AOR79188.1"/>
    <property type="molecule type" value="Genomic_DNA"/>
</dbReference>
<comment type="similarity">
    <text evidence="1 2">Belongs to the OprB family.</text>
</comment>
<name>A0A031JA55_9SPHN</name>
<dbReference type="GO" id="GO:0016020">
    <property type="term" value="C:membrane"/>
    <property type="evidence" value="ECO:0007669"/>
    <property type="project" value="InterPro"/>
</dbReference>
<sequence length="341" mass="36686">MLVEQSNGPIPDGADNAAGADNSTAHHLPPATEHDAANGKTPDTPHLLGDWFGLRHKLVDIGITPILANTTQSLDNVRGGSRRRFVTAGQFNIGAVADLHSLTGSLPGTFRVLLTRRYGQAFNTASGVNALVNPMAIQGRGELWRVSQFSYQVALGRVDVKVGRMLMDEDFDIGQCDFVNGYSCLGENIRVANNSWVVTPASQWGARLVYDFGAGWSLKTAIYSFNPKNLATNRDFYVGFSGANGVSVPVELDYKPKIGGTLQGRYILGGFFSNSHQADPVLNTQHQSLVLQGGTPLMRDTELGVYFGAEQQLTAARDDGSHALSALFHASEFSSQSALND</sequence>
<protein>
    <submittedName>
        <fullName evidence="5">Putative glucose-sensitive porin</fullName>
    </submittedName>
</protein>
<dbReference type="InterPro" id="IPR038673">
    <property type="entry name" value="OprB_sf"/>
</dbReference>
<dbReference type="Gene3D" id="2.40.160.180">
    <property type="entry name" value="Carbohydrate-selective porin OprB"/>
    <property type="match status" value="1"/>
</dbReference>
<keyword evidence="7" id="KW-1185">Reference proteome</keyword>
<evidence type="ECO:0000256" key="3">
    <source>
        <dbReference type="SAM" id="MobiDB-lite"/>
    </source>
</evidence>
<evidence type="ECO:0000313" key="5">
    <source>
        <dbReference type="EMBL" id="EZP69580.1"/>
    </source>
</evidence>
<keyword evidence="4" id="KW-0614">Plasmid</keyword>
<feature type="compositionally biased region" description="Low complexity" evidence="3">
    <location>
        <begin position="12"/>
        <end position="22"/>
    </location>
</feature>
<feature type="region of interest" description="Disordered" evidence="3">
    <location>
        <begin position="1"/>
        <end position="42"/>
    </location>
</feature>
<reference evidence="5 6" key="1">
    <citation type="submission" date="2014-03" db="EMBL/GenBank/DDBJ databases">
        <title>Whole genome sequence of Novosphingobium resinovorum KF1.</title>
        <authorList>
            <person name="Gan H.M."/>
            <person name="Gan H.Y."/>
            <person name="Chew T.H."/>
            <person name="Savka M.A."/>
        </authorList>
    </citation>
    <scope>NUCLEOTIDE SEQUENCE [LARGE SCALE GENOMIC DNA]</scope>
    <source>
        <strain evidence="5 6">KF1</strain>
    </source>
</reference>
<dbReference type="eggNOG" id="COG3659">
    <property type="taxonomic scope" value="Bacteria"/>
</dbReference>
<evidence type="ECO:0000256" key="1">
    <source>
        <dbReference type="ARBA" id="ARBA00008769"/>
    </source>
</evidence>
<dbReference type="InterPro" id="IPR007049">
    <property type="entry name" value="Carb-sel_porin_OprB"/>
</dbReference>
<evidence type="ECO:0000313" key="7">
    <source>
        <dbReference type="Proteomes" id="UP000094626"/>
    </source>
</evidence>
<dbReference type="PATRIC" id="fig|158500.4.peg.5634"/>
<dbReference type="AlphaFoldDB" id="A0A031JA55"/>
<dbReference type="GO" id="GO:0015288">
    <property type="term" value="F:porin activity"/>
    <property type="evidence" value="ECO:0007669"/>
    <property type="project" value="InterPro"/>
</dbReference>
<dbReference type="GO" id="GO:0008643">
    <property type="term" value="P:carbohydrate transport"/>
    <property type="evidence" value="ECO:0007669"/>
    <property type="project" value="InterPro"/>
</dbReference>
<dbReference type="Proteomes" id="UP000094626">
    <property type="component" value="Plasmid pSA1"/>
</dbReference>
<organism evidence="5 6">
    <name type="scientific">Novosphingobium resinovorum</name>
    <dbReference type="NCBI Taxonomy" id="158500"/>
    <lineage>
        <taxon>Bacteria</taxon>
        <taxon>Pseudomonadati</taxon>
        <taxon>Pseudomonadota</taxon>
        <taxon>Alphaproteobacteria</taxon>
        <taxon>Sphingomonadales</taxon>
        <taxon>Sphingomonadaceae</taxon>
        <taxon>Novosphingobium</taxon>
    </lineage>
</organism>
<gene>
    <name evidence="4" type="ORF">BES08_20130</name>
    <name evidence="5" type="ORF">BV97_05557</name>
</gene>
<dbReference type="EMBL" id="JFYZ01000076">
    <property type="protein sequence ID" value="EZP69580.1"/>
    <property type="molecule type" value="Genomic_DNA"/>
</dbReference>
<reference evidence="7" key="3">
    <citation type="journal article" date="2017" name="J. Biotechnol.">
        <title>Complete genome sequence of Novosphingobium resinovorum SA1, a versatile xenobiotic-degrading bacterium capable of utilizing sulfanilic acid.</title>
        <authorList>
            <person name="Hegedus B."/>
            <person name="Kos P.B."/>
            <person name="Balint B."/>
            <person name="Maroti G."/>
            <person name="Gan H.M."/>
            <person name="Perei K."/>
            <person name="Rakhely G."/>
        </authorList>
    </citation>
    <scope>NUCLEOTIDE SEQUENCE [LARGE SCALE GENOMIC DNA]</scope>
    <source>
        <strain evidence="7">SA1</strain>
    </source>
</reference>
<evidence type="ECO:0000256" key="2">
    <source>
        <dbReference type="RuleBase" id="RU363072"/>
    </source>
</evidence>
<proteinExistence type="inferred from homology"/>
<dbReference type="InterPro" id="IPR052932">
    <property type="entry name" value="OprB_Porin"/>
</dbReference>
<dbReference type="Pfam" id="PF04966">
    <property type="entry name" value="OprB"/>
    <property type="match status" value="1"/>
</dbReference>
<dbReference type="Proteomes" id="UP000024329">
    <property type="component" value="Unassembled WGS sequence"/>
</dbReference>
<accession>A0A031JA55</accession>